<name>A0A4Z0M446_9GAMM</name>
<dbReference type="OrthoDB" id="5741572at2"/>
<evidence type="ECO:0000313" key="2">
    <source>
        <dbReference type="EMBL" id="TGD74271.1"/>
    </source>
</evidence>
<reference evidence="2 3" key="1">
    <citation type="submission" date="2019-04" db="EMBL/GenBank/DDBJ databases">
        <title>Taxonomy of novel Haliea sp. from mangrove soil of West Coast of India.</title>
        <authorList>
            <person name="Verma A."/>
            <person name="Kumar P."/>
            <person name="Krishnamurthi S."/>
        </authorList>
    </citation>
    <scope>NUCLEOTIDE SEQUENCE [LARGE SCALE GENOMIC DNA]</scope>
    <source>
        <strain evidence="2 3">SAOS-164</strain>
    </source>
</reference>
<feature type="signal peptide" evidence="1">
    <location>
        <begin position="1"/>
        <end position="21"/>
    </location>
</feature>
<dbReference type="AlphaFoldDB" id="A0A4Z0M446"/>
<comment type="caution">
    <text evidence="2">The sequence shown here is derived from an EMBL/GenBank/DDBJ whole genome shotgun (WGS) entry which is preliminary data.</text>
</comment>
<accession>A0A4Z0M446</accession>
<dbReference type="EMBL" id="SRLE01000006">
    <property type="protein sequence ID" value="TGD74271.1"/>
    <property type="molecule type" value="Genomic_DNA"/>
</dbReference>
<feature type="chain" id="PRO_5021504896" evidence="1">
    <location>
        <begin position="22"/>
        <end position="90"/>
    </location>
</feature>
<organism evidence="2 3">
    <name type="scientific">Mangrovimicrobium sediminis</name>
    <dbReference type="NCBI Taxonomy" id="2562682"/>
    <lineage>
        <taxon>Bacteria</taxon>
        <taxon>Pseudomonadati</taxon>
        <taxon>Pseudomonadota</taxon>
        <taxon>Gammaproteobacteria</taxon>
        <taxon>Cellvibrionales</taxon>
        <taxon>Halieaceae</taxon>
        <taxon>Mangrovimicrobium</taxon>
    </lineage>
</organism>
<dbReference type="RefSeq" id="WP_135443046.1">
    <property type="nucleotide sequence ID" value="NZ_SRLE01000006.1"/>
</dbReference>
<keyword evidence="1" id="KW-0732">Signal</keyword>
<proteinExistence type="predicted"/>
<dbReference type="Proteomes" id="UP000298050">
    <property type="component" value="Unassembled WGS sequence"/>
</dbReference>
<evidence type="ECO:0000256" key="1">
    <source>
        <dbReference type="SAM" id="SignalP"/>
    </source>
</evidence>
<gene>
    <name evidence="2" type="ORF">E4634_09115</name>
</gene>
<evidence type="ECO:0000313" key="3">
    <source>
        <dbReference type="Proteomes" id="UP000298050"/>
    </source>
</evidence>
<keyword evidence="3" id="KW-1185">Reference proteome</keyword>
<sequence>MKLIKVAAIAALAVASASTFAAKPRSIVFDANHETAEGVPYATYIVKCSDGEDRNLTVWDNRKKWCVGDTTSEVCEKKQIKAAKKACKAD</sequence>
<protein>
    <submittedName>
        <fullName evidence="2">Uncharacterized protein</fullName>
    </submittedName>
</protein>